<dbReference type="EMBL" id="GBRH01185015">
    <property type="protein sequence ID" value="JAE12881.1"/>
    <property type="molecule type" value="Transcribed_RNA"/>
</dbReference>
<organism evidence="1">
    <name type="scientific">Arundo donax</name>
    <name type="common">Giant reed</name>
    <name type="synonym">Donax arundinaceus</name>
    <dbReference type="NCBI Taxonomy" id="35708"/>
    <lineage>
        <taxon>Eukaryota</taxon>
        <taxon>Viridiplantae</taxon>
        <taxon>Streptophyta</taxon>
        <taxon>Embryophyta</taxon>
        <taxon>Tracheophyta</taxon>
        <taxon>Spermatophyta</taxon>
        <taxon>Magnoliopsida</taxon>
        <taxon>Liliopsida</taxon>
        <taxon>Poales</taxon>
        <taxon>Poaceae</taxon>
        <taxon>PACMAD clade</taxon>
        <taxon>Arundinoideae</taxon>
        <taxon>Arundineae</taxon>
        <taxon>Arundo</taxon>
    </lineage>
</organism>
<protein>
    <submittedName>
        <fullName evidence="1">Uncharacterized protein</fullName>
    </submittedName>
</protein>
<accession>A0A0A9FRD5</accession>
<proteinExistence type="predicted"/>
<name>A0A0A9FRD5_ARUDO</name>
<reference evidence="1" key="1">
    <citation type="submission" date="2014-09" db="EMBL/GenBank/DDBJ databases">
        <authorList>
            <person name="Magalhaes I.L.F."/>
            <person name="Oliveira U."/>
            <person name="Santos F.R."/>
            <person name="Vidigal T.H.D.A."/>
            <person name="Brescovit A.D."/>
            <person name="Santos A.J."/>
        </authorList>
    </citation>
    <scope>NUCLEOTIDE SEQUENCE</scope>
    <source>
        <tissue evidence="1">Shoot tissue taken approximately 20 cm above the soil surface</tissue>
    </source>
</reference>
<reference evidence="1" key="2">
    <citation type="journal article" date="2015" name="Data Brief">
        <title>Shoot transcriptome of the giant reed, Arundo donax.</title>
        <authorList>
            <person name="Barrero R.A."/>
            <person name="Guerrero F.D."/>
            <person name="Moolhuijzen P."/>
            <person name="Goolsby J.A."/>
            <person name="Tidwell J."/>
            <person name="Bellgard S.E."/>
            <person name="Bellgard M.I."/>
        </authorList>
    </citation>
    <scope>NUCLEOTIDE SEQUENCE</scope>
    <source>
        <tissue evidence="1">Shoot tissue taken approximately 20 cm above the soil surface</tissue>
    </source>
</reference>
<evidence type="ECO:0000313" key="1">
    <source>
        <dbReference type="EMBL" id="JAE12881.1"/>
    </source>
</evidence>
<sequence>MYNNLFYNLVFIRKRLLQNCQHNNCRWKAHTTSILLKQTSIDSRCKRK</sequence>
<dbReference type="AlphaFoldDB" id="A0A0A9FRD5"/>